<keyword evidence="2" id="KW-1185">Reference proteome</keyword>
<dbReference type="GeneID" id="34464199"/>
<reference evidence="2" key="1">
    <citation type="journal article" date="2017" name="Genome Biol.">
        <title>Comparative genomics reveals high biological diversity and specific adaptations in the industrially and medically important fungal genus Aspergillus.</title>
        <authorList>
            <person name="de Vries R.P."/>
            <person name="Riley R."/>
            <person name="Wiebenga A."/>
            <person name="Aguilar-Osorio G."/>
            <person name="Amillis S."/>
            <person name="Uchima C.A."/>
            <person name="Anderluh G."/>
            <person name="Asadollahi M."/>
            <person name="Askin M."/>
            <person name="Barry K."/>
            <person name="Battaglia E."/>
            <person name="Bayram O."/>
            <person name="Benocci T."/>
            <person name="Braus-Stromeyer S.A."/>
            <person name="Caldana C."/>
            <person name="Canovas D."/>
            <person name="Cerqueira G.C."/>
            <person name="Chen F."/>
            <person name="Chen W."/>
            <person name="Choi C."/>
            <person name="Clum A."/>
            <person name="Dos Santos R.A."/>
            <person name="Damasio A.R."/>
            <person name="Diallinas G."/>
            <person name="Emri T."/>
            <person name="Fekete E."/>
            <person name="Flipphi M."/>
            <person name="Freyberg S."/>
            <person name="Gallo A."/>
            <person name="Gournas C."/>
            <person name="Habgood R."/>
            <person name="Hainaut M."/>
            <person name="Harispe M.L."/>
            <person name="Henrissat B."/>
            <person name="Hilden K.S."/>
            <person name="Hope R."/>
            <person name="Hossain A."/>
            <person name="Karabika E."/>
            <person name="Karaffa L."/>
            <person name="Karanyi Z."/>
            <person name="Krasevec N."/>
            <person name="Kuo A."/>
            <person name="Kusch H."/>
            <person name="LaButti K."/>
            <person name="Lagendijk E.L."/>
            <person name="Lapidus A."/>
            <person name="Levasseur A."/>
            <person name="Lindquist E."/>
            <person name="Lipzen A."/>
            <person name="Logrieco A.F."/>
            <person name="MacCabe A."/>
            <person name="Maekelae M.R."/>
            <person name="Malavazi I."/>
            <person name="Melin P."/>
            <person name="Meyer V."/>
            <person name="Mielnichuk N."/>
            <person name="Miskei M."/>
            <person name="Molnar A.P."/>
            <person name="Mule G."/>
            <person name="Ngan C.Y."/>
            <person name="Orejas M."/>
            <person name="Orosz E."/>
            <person name="Ouedraogo J.P."/>
            <person name="Overkamp K.M."/>
            <person name="Park H.-S."/>
            <person name="Perrone G."/>
            <person name="Piumi F."/>
            <person name="Punt P.J."/>
            <person name="Ram A.F."/>
            <person name="Ramon A."/>
            <person name="Rauscher S."/>
            <person name="Record E."/>
            <person name="Riano-Pachon D.M."/>
            <person name="Robert V."/>
            <person name="Roehrig J."/>
            <person name="Ruller R."/>
            <person name="Salamov A."/>
            <person name="Salih N.S."/>
            <person name="Samson R.A."/>
            <person name="Sandor E."/>
            <person name="Sanguinetti M."/>
            <person name="Schuetze T."/>
            <person name="Sepcic K."/>
            <person name="Shelest E."/>
            <person name="Sherlock G."/>
            <person name="Sophianopoulou V."/>
            <person name="Squina F.M."/>
            <person name="Sun H."/>
            <person name="Susca A."/>
            <person name="Todd R.B."/>
            <person name="Tsang A."/>
            <person name="Unkles S.E."/>
            <person name="van de Wiele N."/>
            <person name="van Rossen-Uffink D."/>
            <person name="Oliveira J.V."/>
            <person name="Vesth T.C."/>
            <person name="Visser J."/>
            <person name="Yu J.-H."/>
            <person name="Zhou M."/>
            <person name="Andersen M.R."/>
            <person name="Archer D.B."/>
            <person name="Baker S.E."/>
            <person name="Benoit I."/>
            <person name="Brakhage A.A."/>
            <person name="Braus G.H."/>
            <person name="Fischer R."/>
            <person name="Frisvad J.C."/>
            <person name="Goldman G.H."/>
            <person name="Houbraken J."/>
            <person name="Oakley B."/>
            <person name="Pocsi I."/>
            <person name="Scazzocchio C."/>
            <person name="Seiboth B."/>
            <person name="vanKuyk P.A."/>
            <person name="Wortman J."/>
            <person name="Dyer P.S."/>
            <person name="Grigoriev I.V."/>
        </authorList>
    </citation>
    <scope>NUCLEOTIDE SEQUENCE [LARGE SCALE GENOMIC DNA]</scope>
    <source>
        <strain evidence="2">CBS 516.65</strain>
    </source>
</reference>
<evidence type="ECO:0008006" key="3">
    <source>
        <dbReference type="Google" id="ProtNLM"/>
    </source>
</evidence>
<gene>
    <name evidence="1" type="ORF">ASPGLDRAFT_53291</name>
</gene>
<dbReference type="Proteomes" id="UP000184300">
    <property type="component" value="Unassembled WGS sequence"/>
</dbReference>
<dbReference type="AlphaFoldDB" id="A0A1L9V4B5"/>
<name>A0A1L9V4B5_ASPGL</name>
<dbReference type="EMBL" id="KV878927">
    <property type="protein sequence ID" value="OJJ78775.1"/>
    <property type="molecule type" value="Genomic_DNA"/>
</dbReference>
<dbReference type="VEuPathDB" id="FungiDB:ASPGLDRAFT_53291"/>
<protein>
    <recommendedName>
        <fullName evidence="3">N-acetyltransferase domain-containing protein</fullName>
    </recommendedName>
</protein>
<evidence type="ECO:0000313" key="1">
    <source>
        <dbReference type="EMBL" id="OJJ78775.1"/>
    </source>
</evidence>
<dbReference type="STRING" id="1160497.A0A1L9V4B5"/>
<accession>A0A1L9V4B5</accession>
<evidence type="ECO:0000313" key="2">
    <source>
        <dbReference type="Proteomes" id="UP000184300"/>
    </source>
</evidence>
<proteinExistence type="predicted"/>
<dbReference type="OrthoDB" id="61113at2759"/>
<dbReference type="RefSeq" id="XP_022395473.1">
    <property type="nucleotide sequence ID" value="XM_022547938.1"/>
</dbReference>
<organism evidence="1 2">
    <name type="scientific">Aspergillus glaucus CBS 516.65</name>
    <dbReference type="NCBI Taxonomy" id="1160497"/>
    <lineage>
        <taxon>Eukaryota</taxon>
        <taxon>Fungi</taxon>
        <taxon>Dikarya</taxon>
        <taxon>Ascomycota</taxon>
        <taxon>Pezizomycotina</taxon>
        <taxon>Eurotiomycetes</taxon>
        <taxon>Eurotiomycetidae</taxon>
        <taxon>Eurotiales</taxon>
        <taxon>Aspergillaceae</taxon>
        <taxon>Aspergillus</taxon>
        <taxon>Aspergillus subgen. Aspergillus</taxon>
    </lineage>
</organism>
<sequence length="95" mass="10809">MEFSISPVKPEDVDILVHKVDYPAQQDNPLYRLIFPKSKTEHQREEEIKWTIDGLFEAINGDGKVLYKACTVDGSPVGLIGWTAGPTKKRFGYWV</sequence>